<name>A0ABR8DS13_9NOSO</name>
<evidence type="ECO:0000313" key="2">
    <source>
        <dbReference type="Proteomes" id="UP000623440"/>
    </source>
</evidence>
<dbReference type="Proteomes" id="UP000623440">
    <property type="component" value="Unassembled WGS sequence"/>
</dbReference>
<gene>
    <name evidence="1" type="ORF">H6G97_22730</name>
</gene>
<keyword evidence="2" id="KW-1185">Reference proteome</keyword>
<accession>A0ABR8DS13</accession>
<dbReference type="Pfam" id="PF01724">
    <property type="entry name" value="DUF29"/>
    <property type="match status" value="1"/>
</dbReference>
<protein>
    <submittedName>
        <fullName evidence="1">DUF29 family protein</fullName>
    </submittedName>
</protein>
<reference evidence="1 2" key="1">
    <citation type="journal article" date="2020" name="ISME J.">
        <title>Comparative genomics reveals insights into cyanobacterial evolution and habitat adaptation.</title>
        <authorList>
            <person name="Chen M.Y."/>
            <person name="Teng W.K."/>
            <person name="Zhao L."/>
            <person name="Hu C.X."/>
            <person name="Zhou Y.K."/>
            <person name="Han B.P."/>
            <person name="Song L.R."/>
            <person name="Shu W.S."/>
        </authorList>
    </citation>
    <scope>NUCLEOTIDE SEQUENCE [LARGE SCALE GENOMIC DNA]</scope>
    <source>
        <strain evidence="1 2">FACHB-838</strain>
    </source>
</reference>
<organism evidence="1 2">
    <name type="scientific">Nostoc flagelliforme FACHB-838</name>
    <dbReference type="NCBI Taxonomy" id="2692904"/>
    <lineage>
        <taxon>Bacteria</taxon>
        <taxon>Bacillati</taxon>
        <taxon>Cyanobacteriota</taxon>
        <taxon>Cyanophyceae</taxon>
        <taxon>Nostocales</taxon>
        <taxon>Nostocaceae</taxon>
        <taxon>Nostoc</taxon>
    </lineage>
</organism>
<sequence>MDKPFLYDQDFYGWTQQQAKALEQRLVMELDWQHLQEEALLDGFEAGIDLALRETNLPLRAFPEHCPYLFDNAMSTTGYAYADNFLCDTRQDWEG</sequence>
<dbReference type="RefSeq" id="WP_190942896.1">
    <property type="nucleotide sequence ID" value="NZ_JACJSI010000053.1"/>
</dbReference>
<evidence type="ECO:0000313" key="1">
    <source>
        <dbReference type="EMBL" id="MBD2532239.1"/>
    </source>
</evidence>
<dbReference type="InterPro" id="IPR002636">
    <property type="entry name" value="DUF29"/>
</dbReference>
<dbReference type="PANTHER" id="PTHR34235">
    <property type="entry name" value="SLR1203 PROTEIN-RELATED"/>
    <property type="match status" value="1"/>
</dbReference>
<dbReference type="Gene3D" id="1.20.1220.20">
    <property type="entry name" value="Uncharcterised protein PF01724"/>
    <property type="match status" value="1"/>
</dbReference>
<dbReference type="EMBL" id="JACJSI010000053">
    <property type="protein sequence ID" value="MBD2532239.1"/>
    <property type="molecule type" value="Genomic_DNA"/>
</dbReference>
<proteinExistence type="predicted"/>
<comment type="caution">
    <text evidence="1">The sequence shown here is derived from an EMBL/GenBank/DDBJ whole genome shotgun (WGS) entry which is preliminary data.</text>
</comment>